<organism evidence="1 2">
    <name type="scientific">Agrococcus citreus</name>
    <dbReference type="NCBI Taxonomy" id="84643"/>
    <lineage>
        <taxon>Bacteria</taxon>
        <taxon>Bacillati</taxon>
        <taxon>Actinomycetota</taxon>
        <taxon>Actinomycetes</taxon>
        <taxon>Micrococcales</taxon>
        <taxon>Microbacteriaceae</taxon>
        <taxon>Agrococcus</taxon>
    </lineage>
</organism>
<proteinExistence type="predicted"/>
<evidence type="ECO:0000313" key="1">
    <source>
        <dbReference type="EMBL" id="GAA1423809.1"/>
    </source>
</evidence>
<dbReference type="RefSeq" id="WP_343919721.1">
    <property type="nucleotide sequence ID" value="NZ_BAAAKK010000005.1"/>
</dbReference>
<dbReference type="EMBL" id="BAAAKK010000005">
    <property type="protein sequence ID" value="GAA1423809.1"/>
    <property type="molecule type" value="Genomic_DNA"/>
</dbReference>
<name>A0ABN1YVS7_9MICO</name>
<sequence>MTDARVLGPGLAPTPFTAAEIREGCRDGRSVLVRTELDGLTSYHCDSFAAGDAEGCELTQVVTDASGTPVDEPRPSRVTWRELQEHAAFPADATTVEPERVATPIGELDCLRYDVRREGGTSTFWFATAHPGMPVRYRTGTAIVEVIAID</sequence>
<gene>
    <name evidence="1" type="ORF">GCM10009640_18650</name>
</gene>
<protein>
    <submittedName>
        <fullName evidence="1">Uncharacterized protein</fullName>
    </submittedName>
</protein>
<comment type="caution">
    <text evidence="1">The sequence shown here is derived from an EMBL/GenBank/DDBJ whole genome shotgun (WGS) entry which is preliminary data.</text>
</comment>
<dbReference type="Proteomes" id="UP001501266">
    <property type="component" value="Unassembled WGS sequence"/>
</dbReference>
<accession>A0ABN1YVS7</accession>
<reference evidence="1 2" key="1">
    <citation type="journal article" date="2019" name="Int. J. Syst. Evol. Microbiol.">
        <title>The Global Catalogue of Microorganisms (GCM) 10K type strain sequencing project: providing services to taxonomists for standard genome sequencing and annotation.</title>
        <authorList>
            <consortium name="The Broad Institute Genomics Platform"/>
            <consortium name="The Broad Institute Genome Sequencing Center for Infectious Disease"/>
            <person name="Wu L."/>
            <person name="Ma J."/>
        </authorList>
    </citation>
    <scope>NUCLEOTIDE SEQUENCE [LARGE SCALE GENOMIC DNA]</scope>
    <source>
        <strain evidence="1 2">JCM 12398</strain>
    </source>
</reference>
<keyword evidence="2" id="KW-1185">Reference proteome</keyword>
<evidence type="ECO:0000313" key="2">
    <source>
        <dbReference type="Proteomes" id="UP001501266"/>
    </source>
</evidence>